<dbReference type="InterPro" id="IPR000212">
    <property type="entry name" value="DNA_helicase_UvrD/REP"/>
</dbReference>
<dbReference type="InterPro" id="IPR014017">
    <property type="entry name" value="DNA_helicase_UvrD-like_C"/>
</dbReference>
<evidence type="ECO:0000256" key="1">
    <source>
        <dbReference type="ARBA" id="ARBA00022741"/>
    </source>
</evidence>
<evidence type="ECO:0000313" key="6">
    <source>
        <dbReference type="EMBL" id="BAY72840.1"/>
    </source>
</evidence>
<dbReference type="GO" id="GO:0016787">
    <property type="term" value="F:hydrolase activity"/>
    <property type="evidence" value="ECO:0007669"/>
    <property type="project" value="UniProtKB-KW"/>
</dbReference>
<dbReference type="GO" id="GO:0005829">
    <property type="term" value="C:cytosol"/>
    <property type="evidence" value="ECO:0007669"/>
    <property type="project" value="TreeGrafter"/>
</dbReference>
<dbReference type="Proteomes" id="UP000217507">
    <property type="component" value="Plasmid Plasmid1 dna"/>
</dbReference>
<proteinExistence type="predicted"/>
<dbReference type="SUPFAM" id="SSF52540">
    <property type="entry name" value="P-loop containing nucleoside triphosphate hydrolases"/>
    <property type="match status" value="1"/>
</dbReference>
<dbReference type="GO" id="GO:0005524">
    <property type="term" value="F:ATP binding"/>
    <property type="evidence" value="ECO:0007669"/>
    <property type="project" value="UniProtKB-KW"/>
</dbReference>
<keyword evidence="2" id="KW-0378">Hydrolase</keyword>
<accession>A0A1Z4KUY0</accession>
<keyword evidence="4" id="KW-0067">ATP-binding</keyword>
<feature type="domain" description="UvrD-like helicase C-terminal" evidence="5">
    <location>
        <begin position="62"/>
        <end position="169"/>
    </location>
</feature>
<evidence type="ECO:0000313" key="7">
    <source>
        <dbReference type="Proteomes" id="UP000217507"/>
    </source>
</evidence>
<evidence type="ECO:0000256" key="4">
    <source>
        <dbReference type="ARBA" id="ARBA00022840"/>
    </source>
</evidence>
<geneLocation type="plasmid" evidence="6">
    <name>plasmid1</name>
</geneLocation>
<keyword evidence="3" id="KW-0347">Helicase</keyword>
<dbReference type="GO" id="GO:0000725">
    <property type="term" value="P:recombinational repair"/>
    <property type="evidence" value="ECO:0007669"/>
    <property type="project" value="TreeGrafter"/>
</dbReference>
<dbReference type="Gene3D" id="3.40.50.300">
    <property type="entry name" value="P-loop containing nucleotide triphosphate hydrolases"/>
    <property type="match status" value="1"/>
</dbReference>
<reference evidence="6 7" key="1">
    <citation type="submission" date="2017-06" db="EMBL/GenBank/DDBJ databases">
        <title>Genome sequencing of cyanobaciteial culture collection at National Institute for Environmental Studies (NIES).</title>
        <authorList>
            <person name="Hirose Y."/>
            <person name="Shimura Y."/>
            <person name="Fujisawa T."/>
            <person name="Nakamura Y."/>
            <person name="Kawachi M."/>
        </authorList>
    </citation>
    <scope>NUCLEOTIDE SEQUENCE [LARGE SCALE GENOMIC DNA]</scope>
    <source>
        <strain evidence="6 7">NIES-23</strain>
        <plasmid evidence="7">Plasmid Plasmid1 dna</plasmid>
    </source>
</reference>
<organism evidence="6 7">
    <name type="scientific">Trichormus variabilis NIES-23</name>
    <dbReference type="NCBI Taxonomy" id="1973479"/>
    <lineage>
        <taxon>Bacteria</taxon>
        <taxon>Bacillati</taxon>
        <taxon>Cyanobacteriota</taxon>
        <taxon>Cyanophyceae</taxon>
        <taxon>Nostocales</taxon>
        <taxon>Nostocaceae</taxon>
        <taxon>Trichormus</taxon>
    </lineage>
</organism>
<evidence type="ECO:0000256" key="2">
    <source>
        <dbReference type="ARBA" id="ARBA00022801"/>
    </source>
</evidence>
<dbReference type="GO" id="GO:0043138">
    <property type="term" value="F:3'-5' DNA helicase activity"/>
    <property type="evidence" value="ECO:0007669"/>
    <property type="project" value="TreeGrafter"/>
</dbReference>
<protein>
    <recommendedName>
        <fullName evidence="5">UvrD-like helicase C-terminal domain-containing protein</fullName>
    </recommendedName>
</protein>
<name>A0A1Z4KUY0_ANAVA</name>
<dbReference type="PANTHER" id="PTHR11070:SF2">
    <property type="entry name" value="ATP-DEPENDENT DNA HELICASE SRS2"/>
    <property type="match status" value="1"/>
</dbReference>
<keyword evidence="6" id="KW-0614">Plasmid</keyword>
<dbReference type="AlphaFoldDB" id="A0A1Z4KUY0"/>
<dbReference type="PANTHER" id="PTHR11070">
    <property type="entry name" value="UVRD / RECB / PCRA DNA HELICASE FAMILY MEMBER"/>
    <property type="match status" value="1"/>
</dbReference>
<evidence type="ECO:0000256" key="3">
    <source>
        <dbReference type="ARBA" id="ARBA00022806"/>
    </source>
</evidence>
<dbReference type="Pfam" id="PF13361">
    <property type="entry name" value="UvrD_C"/>
    <property type="match status" value="2"/>
</dbReference>
<dbReference type="GO" id="GO:0003677">
    <property type="term" value="F:DNA binding"/>
    <property type="evidence" value="ECO:0007669"/>
    <property type="project" value="InterPro"/>
</dbReference>
<feature type="domain" description="UvrD-like helicase C-terminal" evidence="5">
    <location>
        <begin position="172"/>
        <end position="236"/>
    </location>
</feature>
<keyword evidence="1" id="KW-0547">Nucleotide-binding</keyword>
<dbReference type="InterPro" id="IPR027417">
    <property type="entry name" value="P-loop_NTPase"/>
</dbReference>
<gene>
    <name evidence="6" type="ORF">NIES23_56680</name>
</gene>
<sequence>MLDEGHDFKPEWLKLIAQMVNPETNSLLILYDDAQNLYGEKRDKKFSFKSVGIQAQGRTTIFKLNYRNTEQVLKVAYEFAKEVMQLTTGDDDQVVLIEPASAGRQGAKPDLIKLPSFKHEVDYLAGRVQQLHERGTDWNEIAIIYRLRFMGEDIYNRFQQAKIPIEWVNANSESRNYHPDEPSIKLITMHSSKGLEFPVVCIPGIGYMPDEYHTPEEEARLLYVAMTRAIDQLIMTCDTCGGLHQRSSQFTRRLEAALSVSF</sequence>
<evidence type="ECO:0000259" key="5">
    <source>
        <dbReference type="Pfam" id="PF13361"/>
    </source>
</evidence>
<dbReference type="EMBL" id="AP018217">
    <property type="protein sequence ID" value="BAY72840.1"/>
    <property type="molecule type" value="Genomic_DNA"/>
</dbReference>